<dbReference type="InterPro" id="IPR051158">
    <property type="entry name" value="Metallophosphoesterase_sf"/>
</dbReference>
<dbReference type="CDD" id="cd07385">
    <property type="entry name" value="MPP_YkuE_C"/>
    <property type="match status" value="1"/>
</dbReference>
<gene>
    <name evidence="2" type="ORF">I6N96_03925</name>
</gene>
<proteinExistence type="predicted"/>
<feature type="domain" description="Calcineurin-like phosphoesterase" evidence="1">
    <location>
        <begin position="47"/>
        <end position="213"/>
    </location>
</feature>
<dbReference type="EMBL" id="JAEDXU010000001">
    <property type="protein sequence ID" value="MBP1045413.1"/>
    <property type="molecule type" value="Genomic_DNA"/>
</dbReference>
<dbReference type="InterPro" id="IPR004843">
    <property type="entry name" value="Calcineurin-like_PHP"/>
</dbReference>
<evidence type="ECO:0000259" key="1">
    <source>
        <dbReference type="Pfam" id="PF00149"/>
    </source>
</evidence>
<dbReference type="PANTHER" id="PTHR31302:SF25">
    <property type="entry name" value="PHOSPHOESTERASE"/>
    <property type="match status" value="1"/>
</dbReference>
<sequence>MKKFVLFSFVSLLVLGVSLTVYGFFIEPKRITVKHHELGENNGQNSIRLLQLSDIHLQKNYSIEQLEKIVAAVNEEKPDIVAFTGDLFDNFANYGPVEETAALLSRIEAPLGKFAVWGNHDYGGGAVNAYAQLMAAGGFKLLENTGEMIQTSNQKNLYLSGIDDSLFGSPSIESAMSYRTDAAYSVLLSHEPDVVEPAVDFDVSLILSGHSHGGQVNIPFFPVTTALAEKYISGFYSLGDQTELYVNTGLGTSMIPVRIGVPPQIVVFDLYI</sequence>
<dbReference type="Pfam" id="PF00149">
    <property type="entry name" value="Metallophos"/>
    <property type="match status" value="1"/>
</dbReference>
<dbReference type="RefSeq" id="WP_209556175.1">
    <property type="nucleotide sequence ID" value="NZ_JAEDXU010000001.1"/>
</dbReference>
<dbReference type="InterPro" id="IPR029052">
    <property type="entry name" value="Metallo-depent_PP-like"/>
</dbReference>
<dbReference type="SUPFAM" id="SSF56300">
    <property type="entry name" value="Metallo-dependent phosphatases"/>
    <property type="match status" value="1"/>
</dbReference>
<dbReference type="Gene3D" id="3.60.21.10">
    <property type="match status" value="1"/>
</dbReference>
<keyword evidence="3" id="KW-1185">Reference proteome</keyword>
<name>A0ABS4CGS1_9ENTE</name>
<evidence type="ECO:0000313" key="3">
    <source>
        <dbReference type="Proteomes" id="UP000673375"/>
    </source>
</evidence>
<reference evidence="2 3" key="1">
    <citation type="submission" date="2020-12" db="EMBL/GenBank/DDBJ databases">
        <title>Vagococcus allomyrinae sp. nov. and Enterococcus lavae sp. nov., isolated from the larvae of Allomyrina dichotoma.</title>
        <authorList>
            <person name="Lee S.D."/>
        </authorList>
    </citation>
    <scope>NUCLEOTIDE SEQUENCE [LARGE SCALE GENOMIC DNA]</scope>
    <source>
        <strain evidence="2 3">BWM-S5</strain>
    </source>
</reference>
<protein>
    <submittedName>
        <fullName evidence="2">Metallophosphoesterase</fullName>
    </submittedName>
</protein>
<organism evidence="2 3">
    <name type="scientific">Enterococcus larvae</name>
    <dbReference type="NCBI Taxonomy" id="2794352"/>
    <lineage>
        <taxon>Bacteria</taxon>
        <taxon>Bacillati</taxon>
        <taxon>Bacillota</taxon>
        <taxon>Bacilli</taxon>
        <taxon>Lactobacillales</taxon>
        <taxon>Enterococcaceae</taxon>
        <taxon>Enterococcus</taxon>
    </lineage>
</organism>
<dbReference type="PANTHER" id="PTHR31302">
    <property type="entry name" value="TRANSMEMBRANE PROTEIN WITH METALLOPHOSPHOESTERASE DOMAIN-RELATED"/>
    <property type="match status" value="1"/>
</dbReference>
<accession>A0ABS4CGS1</accession>
<dbReference type="Proteomes" id="UP000673375">
    <property type="component" value="Unassembled WGS sequence"/>
</dbReference>
<comment type="caution">
    <text evidence="2">The sequence shown here is derived from an EMBL/GenBank/DDBJ whole genome shotgun (WGS) entry which is preliminary data.</text>
</comment>
<evidence type="ECO:0000313" key="2">
    <source>
        <dbReference type="EMBL" id="MBP1045413.1"/>
    </source>
</evidence>